<gene>
    <name evidence="1" type="ORF">QNA12_14170</name>
</gene>
<accession>A0ABZ2G8E8</accession>
<dbReference type="Proteomes" id="UP001379444">
    <property type="component" value="Chromosome"/>
</dbReference>
<protein>
    <submittedName>
        <fullName evidence="1">CHAT domain protein</fullName>
    </submittedName>
</protein>
<keyword evidence="2" id="KW-1185">Reference proteome</keyword>
<proteinExistence type="predicted"/>
<evidence type="ECO:0000313" key="1">
    <source>
        <dbReference type="EMBL" id="WWO37682.1"/>
    </source>
</evidence>
<name>A0ABZ2G8E8_9GAMM</name>
<reference evidence="1 2" key="1">
    <citation type="journal article" date="2024" name="Front. Plant Sci.">
        <title>Comprehensive phenomic and genomic studies of the species, Pectobacterium cacticida and proposal for reclassification as Alcorniella cacticida comb. nov.</title>
        <authorList>
            <person name="Jonca J."/>
            <person name="Pirhonen M."/>
            <person name="Waleron M.M."/>
            <person name="Gawor J."/>
            <person name="Mrozik A."/>
            <person name="Smoktunowicz M."/>
            <person name="Waleron K."/>
            <person name="Waleron M."/>
        </authorList>
    </citation>
    <scope>NUCLEOTIDE SEQUENCE [LARGE SCALE GENOMIC DNA]</scope>
    <source>
        <strain evidence="1 2">DPMP6</strain>
    </source>
</reference>
<sequence length="713" mass="81940">MELMQHVGSILKIVIMPDDELTSPFQGFSAGLIESDFYRILNAVNFIPTSIYEIFEELHSDAFDMNLSRDAIYLLNKKTLRENINIFNSPFIIILYEEKDYKFSREISKRFRYKPILCGDSPKDHIKLKDVKNKYSFDNMLYKKVIELEKTIPEESIKLKLSKLTKRKKTLLTINKPTYSNYATKPNEFLVNNLGFCFSHYEILSKKALGSKRIFISSIIDSIDSYSYSLKLNSSSIPNEVIMYTPGLYTHYYERGDESIQKVKNMVDDEKYHFLIDGVIKTPNYSSTQIVSKKGEEYYEFLNNKSFKSIVNIRRRELQLTTVAISFLAKHKNSPALRLPNGVNHFLNKFKSIEYESIKQGIYSNEFQVKIKAINTLMKRRIGKKIIDYICDNFNSVSLVCDTPLDWVRFGNLPLMLTHEISRINSTPGNVLLKDSSLYPKVEIKASQLSKILVLRSFRPDDEIKYCLELSIDKIEKLSACIDVKIIDINNKHELIDAINDFSGKILVMDCHGHHGGVKQNGWLEIGDDKVDVWHLSKKIKMPPIVILSACLTSAISGSHASVANGFLTCGAISVLGTLLPVNAIHSAFFVAMLLHRIAEFPRVLSLDYTHITLRLLISLFFRMSYTSDVLRAFQIAGMIDEVDFEDINRKVCNEINELSNNWNEVLIDEIIIKSGYGNEFIRDFIDQKCYFTETMSYSQIGFPECIHIDVKN</sequence>
<dbReference type="EMBL" id="CP125967">
    <property type="protein sequence ID" value="WWO37682.1"/>
    <property type="molecule type" value="Genomic_DNA"/>
</dbReference>
<dbReference type="RefSeq" id="WP_264498254.1">
    <property type="nucleotide sequence ID" value="NZ_CP109947.1"/>
</dbReference>
<organism evidence="1 2">
    <name type="scientific">Pectobacterium cacticida</name>
    <dbReference type="NCBI Taxonomy" id="69221"/>
    <lineage>
        <taxon>Bacteria</taxon>
        <taxon>Pseudomonadati</taxon>
        <taxon>Pseudomonadota</taxon>
        <taxon>Gammaproteobacteria</taxon>
        <taxon>Enterobacterales</taxon>
        <taxon>Pectobacteriaceae</taxon>
        <taxon>Pectobacterium</taxon>
    </lineage>
</organism>
<evidence type="ECO:0000313" key="2">
    <source>
        <dbReference type="Proteomes" id="UP001379444"/>
    </source>
</evidence>